<dbReference type="PANTHER" id="PTHR43677:SF4">
    <property type="entry name" value="QUINONE OXIDOREDUCTASE-LIKE PROTEIN 2"/>
    <property type="match status" value="1"/>
</dbReference>
<dbReference type="Gene3D" id="3.40.50.720">
    <property type="entry name" value="NAD(P)-binding Rossmann-like Domain"/>
    <property type="match status" value="1"/>
</dbReference>
<name>A0A9P6MZL2_9FUNG</name>
<dbReference type="InterPro" id="IPR036291">
    <property type="entry name" value="NAD(P)-bd_dom_sf"/>
</dbReference>
<dbReference type="AlphaFoldDB" id="A0A9P6MZL2"/>
<dbReference type="GO" id="GO:0005739">
    <property type="term" value="C:mitochondrion"/>
    <property type="evidence" value="ECO:0007669"/>
    <property type="project" value="TreeGrafter"/>
</dbReference>
<evidence type="ECO:0000259" key="1">
    <source>
        <dbReference type="SMART" id="SM00829"/>
    </source>
</evidence>
<proteinExistence type="predicted"/>
<dbReference type="SMART" id="SM00829">
    <property type="entry name" value="PKS_ER"/>
    <property type="match status" value="1"/>
</dbReference>
<dbReference type="Proteomes" id="UP000703661">
    <property type="component" value="Unassembled WGS sequence"/>
</dbReference>
<dbReference type="GO" id="GO:0016491">
    <property type="term" value="F:oxidoreductase activity"/>
    <property type="evidence" value="ECO:0007669"/>
    <property type="project" value="InterPro"/>
</dbReference>
<dbReference type="InterPro" id="IPR020843">
    <property type="entry name" value="ER"/>
</dbReference>
<dbReference type="InterPro" id="IPR011032">
    <property type="entry name" value="GroES-like_sf"/>
</dbReference>
<dbReference type="Pfam" id="PF00107">
    <property type="entry name" value="ADH_zinc_N"/>
    <property type="match status" value="1"/>
</dbReference>
<dbReference type="EMBL" id="JAAAID010000339">
    <property type="protein sequence ID" value="KAG0018731.1"/>
    <property type="molecule type" value="Genomic_DNA"/>
</dbReference>
<dbReference type="Pfam" id="PF08240">
    <property type="entry name" value="ADH_N"/>
    <property type="match status" value="1"/>
</dbReference>
<comment type="caution">
    <text evidence="2">The sequence shown here is derived from an EMBL/GenBank/DDBJ whole genome shotgun (WGS) entry which is preliminary data.</text>
</comment>
<dbReference type="InterPro" id="IPR051397">
    <property type="entry name" value="Zn-ADH-like_protein"/>
</dbReference>
<sequence length="334" mass="35752">MKAILIEKALTSVDQMTVHTVADPVPKKGQVLIEVKAAGLNFFDILQVQEKYQIKPPYPYVPGAEFAGVITQIHPETKTTFKIGDRVFGSTQGTYAEKLVCEPKSLLAVPDNLSFEQASGLFVTYPTSYAALKDRAGLKKGEWCLIHAAAGGVGLCAVQIAKALGAKVIATASSQSKLDIALKNGADYGVNYREKDWAAQVLKITEGKGVDVVYDPVGLINESLRCVAWSGRILVVGFAAGTIEKIAANRILLKNVSIVGVFWGSYGKYDVGTVARVWKELLVLFAEGKLVPVVYEKLYQGLDSVKTGLNDLAARKTFGKAVVVIGGAGATSKL</sequence>
<feature type="domain" description="Enoyl reductase (ER)" evidence="1">
    <location>
        <begin position="11"/>
        <end position="323"/>
    </location>
</feature>
<evidence type="ECO:0000313" key="3">
    <source>
        <dbReference type="Proteomes" id="UP000703661"/>
    </source>
</evidence>
<accession>A0A9P6MZL2</accession>
<reference evidence="2" key="1">
    <citation type="journal article" date="2020" name="Fungal Divers.">
        <title>Resolving the Mortierellaceae phylogeny through synthesis of multi-gene phylogenetics and phylogenomics.</title>
        <authorList>
            <person name="Vandepol N."/>
            <person name="Liber J."/>
            <person name="Desiro A."/>
            <person name="Na H."/>
            <person name="Kennedy M."/>
            <person name="Barry K."/>
            <person name="Grigoriev I.V."/>
            <person name="Miller A.N."/>
            <person name="O'Donnell K."/>
            <person name="Stajich J.E."/>
            <person name="Bonito G."/>
        </authorList>
    </citation>
    <scope>NUCLEOTIDE SEQUENCE</scope>
    <source>
        <strain evidence="2">NRRL 2769</strain>
    </source>
</reference>
<dbReference type="Gene3D" id="3.90.180.10">
    <property type="entry name" value="Medium-chain alcohol dehydrogenases, catalytic domain"/>
    <property type="match status" value="1"/>
</dbReference>
<evidence type="ECO:0000313" key="2">
    <source>
        <dbReference type="EMBL" id="KAG0018731.1"/>
    </source>
</evidence>
<dbReference type="InterPro" id="IPR013149">
    <property type="entry name" value="ADH-like_C"/>
</dbReference>
<dbReference type="CDD" id="cd08241">
    <property type="entry name" value="QOR1"/>
    <property type="match status" value="1"/>
</dbReference>
<gene>
    <name evidence="2" type="ORF">BGZ80_006817</name>
</gene>
<dbReference type="GO" id="GO:0008270">
    <property type="term" value="F:zinc ion binding"/>
    <property type="evidence" value="ECO:0007669"/>
    <property type="project" value="InterPro"/>
</dbReference>
<dbReference type="OrthoDB" id="10257049at2759"/>
<dbReference type="SUPFAM" id="SSF51735">
    <property type="entry name" value="NAD(P)-binding Rossmann-fold domains"/>
    <property type="match status" value="1"/>
</dbReference>
<dbReference type="PANTHER" id="PTHR43677">
    <property type="entry name" value="SHORT-CHAIN DEHYDROGENASE/REDUCTASE"/>
    <property type="match status" value="1"/>
</dbReference>
<dbReference type="PROSITE" id="PS01162">
    <property type="entry name" value="QOR_ZETA_CRYSTAL"/>
    <property type="match status" value="1"/>
</dbReference>
<dbReference type="InterPro" id="IPR002364">
    <property type="entry name" value="Quin_OxRdtase/zeta-crystal_CS"/>
</dbReference>
<dbReference type="InterPro" id="IPR013154">
    <property type="entry name" value="ADH-like_N"/>
</dbReference>
<organism evidence="2 3">
    <name type="scientific">Entomortierella chlamydospora</name>
    <dbReference type="NCBI Taxonomy" id="101097"/>
    <lineage>
        <taxon>Eukaryota</taxon>
        <taxon>Fungi</taxon>
        <taxon>Fungi incertae sedis</taxon>
        <taxon>Mucoromycota</taxon>
        <taxon>Mortierellomycotina</taxon>
        <taxon>Mortierellomycetes</taxon>
        <taxon>Mortierellales</taxon>
        <taxon>Mortierellaceae</taxon>
        <taxon>Entomortierella</taxon>
    </lineage>
</organism>
<protein>
    <recommendedName>
        <fullName evidence="1">Enoyl reductase (ER) domain-containing protein</fullName>
    </recommendedName>
</protein>
<keyword evidence="3" id="KW-1185">Reference proteome</keyword>
<dbReference type="SUPFAM" id="SSF50129">
    <property type="entry name" value="GroES-like"/>
    <property type="match status" value="1"/>
</dbReference>